<evidence type="ECO:0000313" key="3">
    <source>
        <dbReference type="Proteomes" id="UP001362999"/>
    </source>
</evidence>
<feature type="compositionally biased region" description="Polar residues" evidence="1">
    <location>
        <begin position="287"/>
        <end position="302"/>
    </location>
</feature>
<sequence>MAMNRLPSRFHCPSTTILSPLLTSRRQPDAKSPDCPSFRRLVVNAPPTMYLQRGKRGNAPWKRTESVGNMVNILSTSICLFLSRFPPCLRRHFNPTVSSTLALRRSPHPARAEADRRRCFPSRPALTRAAIFLRTLPPFRRSVPSPTHTLPLPLLRSLHLNSPRRRRLASPAAIPPQPKLCTKRASLTTRQPSKPTARLNVNAPLRTNIPTPLHLRLSVPTRPDDALGSYQLRNPRTDGSSTRRGDLLLSIFIGTAQEERQCRRNTPRKPTTSPFTSPPPTPVPTLDSVSLTSTDPRLSESTPLLRLGNPSTQPASRRASSPRVNSRAPPSRYRINR</sequence>
<feature type="compositionally biased region" description="Polar residues" evidence="1">
    <location>
        <begin position="309"/>
        <end position="324"/>
    </location>
</feature>
<dbReference type="Proteomes" id="UP001362999">
    <property type="component" value="Unassembled WGS sequence"/>
</dbReference>
<dbReference type="AlphaFoldDB" id="A0AAW0D8C7"/>
<organism evidence="2 3">
    <name type="scientific">Favolaschia claudopus</name>
    <dbReference type="NCBI Taxonomy" id="2862362"/>
    <lineage>
        <taxon>Eukaryota</taxon>
        <taxon>Fungi</taxon>
        <taxon>Dikarya</taxon>
        <taxon>Basidiomycota</taxon>
        <taxon>Agaricomycotina</taxon>
        <taxon>Agaricomycetes</taxon>
        <taxon>Agaricomycetidae</taxon>
        <taxon>Agaricales</taxon>
        <taxon>Marasmiineae</taxon>
        <taxon>Mycenaceae</taxon>
        <taxon>Favolaschia</taxon>
    </lineage>
</organism>
<feature type="region of interest" description="Disordered" evidence="1">
    <location>
        <begin position="185"/>
        <end position="245"/>
    </location>
</feature>
<accession>A0AAW0D8C7</accession>
<gene>
    <name evidence="2" type="ORF">R3P38DRAFT_3175074</name>
</gene>
<evidence type="ECO:0000256" key="1">
    <source>
        <dbReference type="SAM" id="MobiDB-lite"/>
    </source>
</evidence>
<evidence type="ECO:0000313" key="2">
    <source>
        <dbReference type="EMBL" id="KAK7048825.1"/>
    </source>
</evidence>
<feature type="compositionally biased region" description="Polar residues" evidence="1">
    <location>
        <begin position="231"/>
        <end position="240"/>
    </location>
</feature>
<feature type="region of interest" description="Disordered" evidence="1">
    <location>
        <begin position="258"/>
        <end position="337"/>
    </location>
</feature>
<proteinExistence type="predicted"/>
<comment type="caution">
    <text evidence="2">The sequence shown here is derived from an EMBL/GenBank/DDBJ whole genome shotgun (WGS) entry which is preliminary data.</text>
</comment>
<reference evidence="2 3" key="1">
    <citation type="journal article" date="2024" name="J Genomics">
        <title>Draft genome sequencing and assembly of Favolaschia claudopus CIRM-BRFM 2984 isolated from oak limbs.</title>
        <authorList>
            <person name="Navarro D."/>
            <person name="Drula E."/>
            <person name="Chaduli D."/>
            <person name="Cazenave R."/>
            <person name="Ahrendt S."/>
            <person name="Wang J."/>
            <person name="Lipzen A."/>
            <person name="Daum C."/>
            <person name="Barry K."/>
            <person name="Grigoriev I.V."/>
            <person name="Favel A."/>
            <person name="Rosso M.N."/>
            <person name="Martin F."/>
        </authorList>
    </citation>
    <scope>NUCLEOTIDE SEQUENCE [LARGE SCALE GENOMIC DNA]</scope>
    <source>
        <strain evidence="2 3">CIRM-BRFM 2984</strain>
    </source>
</reference>
<keyword evidence="3" id="KW-1185">Reference proteome</keyword>
<protein>
    <submittedName>
        <fullName evidence="2">Uncharacterized protein</fullName>
    </submittedName>
</protein>
<dbReference type="EMBL" id="JAWWNJ010000009">
    <property type="protein sequence ID" value="KAK7048825.1"/>
    <property type="molecule type" value="Genomic_DNA"/>
</dbReference>
<name>A0AAW0D8C7_9AGAR</name>
<feature type="compositionally biased region" description="Polar residues" evidence="1">
    <location>
        <begin position="185"/>
        <end position="194"/>
    </location>
</feature>